<evidence type="ECO:0000313" key="3">
    <source>
        <dbReference type="Proteomes" id="UP000278632"/>
    </source>
</evidence>
<keyword evidence="3" id="KW-1185">Reference proteome</keyword>
<evidence type="ECO:0000313" key="2">
    <source>
        <dbReference type="EMBL" id="RNL47094.1"/>
    </source>
</evidence>
<proteinExistence type="predicted"/>
<dbReference type="InterPro" id="IPR012902">
    <property type="entry name" value="N_methyl_site"/>
</dbReference>
<dbReference type="Pfam" id="PF07963">
    <property type="entry name" value="N_methyl"/>
    <property type="match status" value="1"/>
</dbReference>
<dbReference type="SUPFAM" id="SSF54523">
    <property type="entry name" value="Pili subunits"/>
    <property type="match status" value="1"/>
</dbReference>
<accession>A0A3N0BGL1</accession>
<dbReference type="Proteomes" id="UP000278632">
    <property type="component" value="Unassembled WGS sequence"/>
</dbReference>
<protein>
    <submittedName>
        <fullName evidence="2">Uncharacterized protein</fullName>
    </submittedName>
</protein>
<evidence type="ECO:0000256" key="1">
    <source>
        <dbReference type="SAM" id="MobiDB-lite"/>
    </source>
</evidence>
<dbReference type="Gene3D" id="2.160.20.110">
    <property type="match status" value="1"/>
</dbReference>
<organism evidence="2 3">
    <name type="scientific">Paraeggerthella hongkongensis</name>
    <dbReference type="NCBI Taxonomy" id="230658"/>
    <lineage>
        <taxon>Bacteria</taxon>
        <taxon>Bacillati</taxon>
        <taxon>Actinomycetota</taxon>
        <taxon>Coriobacteriia</taxon>
        <taxon>Eggerthellales</taxon>
        <taxon>Eggerthellaceae</taxon>
        <taxon>Paraeggerthella</taxon>
    </lineage>
</organism>
<dbReference type="EMBL" id="QICD01000004">
    <property type="protein sequence ID" value="RNL47094.1"/>
    <property type="molecule type" value="Genomic_DNA"/>
</dbReference>
<dbReference type="Gene3D" id="3.30.700.10">
    <property type="entry name" value="Glycoprotein, Type 4 Pilin"/>
    <property type="match status" value="1"/>
</dbReference>
<feature type="region of interest" description="Disordered" evidence="1">
    <location>
        <begin position="1326"/>
        <end position="1381"/>
    </location>
</feature>
<gene>
    <name evidence="2" type="ORF">DMP08_03470</name>
</gene>
<reference evidence="3" key="1">
    <citation type="submission" date="2018-05" db="EMBL/GenBank/DDBJ databases">
        <title>Genome Sequencing of selected type strains of the family Eggerthellaceae.</title>
        <authorList>
            <person name="Danylec N."/>
            <person name="Stoll D.A."/>
            <person name="Doetsch A."/>
            <person name="Huch M."/>
        </authorList>
    </citation>
    <scope>NUCLEOTIDE SEQUENCE [LARGE SCALE GENOMIC DNA]</scope>
    <source>
        <strain evidence="3">DSM 16106</strain>
    </source>
</reference>
<dbReference type="RefSeq" id="WP_123191599.1">
    <property type="nucleotide sequence ID" value="NZ_QICD01000004.1"/>
</dbReference>
<dbReference type="NCBIfam" id="TIGR02532">
    <property type="entry name" value="IV_pilin_GFxxxE"/>
    <property type="match status" value="1"/>
</dbReference>
<sequence length="1381" mass="148399">MVKAHQAHTKGFTLAELLLSVAILLVLAALAFPSIVSAQNNMRMVELNNAAESVANAAQSQMTAKKVSGAWWSIVESEGLARTKAVNLPSTINGRPTDAQNTFYITADQARKSGIIPPLAVDDSVRRGDFIIEFNVTTATVVSVFYADGKSGFFSFAPDSTNAAQEYYEAGQSRDRAARMAADYMIGYVDSTPHGATPELALQNPVVWLNESGELCVQDRNLSRNPEWKTSTEVTVSLGSSVLSISGLDGTETSYIVKAGSETKPNSNTVKETKVYSLELKGDAAQADVFAIDLNDLKRVLQKNGGQGDLAATIGALSSSTDDIRADARVSCSEKTSVPATASAYFKWPEKVAKLSVLVTNPALEAKNNGGKSRAAHISGVYADPSVKLVTTAGEPPVTGISMMSTEATFELSAAGIETSSVLAAENIESTRQSYSGAWVKLADAQQQQANVFVLTGSYTSNSASYVDVSSMRNPGASGRPLLWENGGKFYPSGKQHQYQIYEIWVNGERAGYLNQGIWTWEDTELGRDLAVCVSSIGEDTTSLTIDTVKLYDLVEQDFDGYEIYIRTTPRADEVQAYFSQLAPRVADYLKDGRTTGSRGVNLGAPIRQPFENEFGASSTVALYNATTKGGSLNLSSGAFPRQGDVRVYYTATPAVAWGKGLDAVTVYTELPSAQLWLYEKSDGYLSSNPSAYVRSSRSGASSDYALSKTSSADYELSTERDYLFYRAVEYCDNNGKRLDGYDVQYVPYTVQGNEAYASIRALPSKEGFVPTGWKVEGDSTYQSVPFIIMPTSDSLVGDWDSQLAYGAIKLKAQYKEAPKDSVGLMYLEFDHGNKVTGYYGVLDGSTYVENLPKDNEIATWGYYVAVPTGAKAPEYQQGGNGQNPDNWASLKESKVDVDFSVDGVRYDVYKAPGTVWGQSQKNTLHYPFRLGANKHDYWYNVNFAAAIGLDGSVATGWGKIDSPWNVRHADQFIGRLSAYDVQEHYVKHAFLQSHDVDLSAAANGGDASRKYNFAHAFEGIYDGGTYRITGYQLASGIGDVGAYAGLFPKASDATLKNIKIVGFEQNPLDRDSKELVITRVGSIGLLVGLAKECTIENCSVSGEGKPSLTDPSLILDVPVTDGTTNVGLLVGEAKDCYISDSSAANLAVIMKNSYPSYRGPVLNIGGLVGYAKESDEPDEDGEEDDEKVGVKDCEVFAIALQASVRFDSSKDQASVRMGGLLGMFGFSGQFPYLENSQKVAVSYTDLSLRSIGPESPVDSYVGSLIGFAKGSHIGYGQVKHLVGTEVYFVDAVGNRKELGEKDVIGGQTKHAQALLAANVGGFAEASSRSNDQRSAAAVDRSPSDQQPVPDPDQPQSTEPAPEDASPGAADADDPTVKEAA</sequence>
<dbReference type="InterPro" id="IPR045584">
    <property type="entry name" value="Pilin-like"/>
</dbReference>
<comment type="caution">
    <text evidence="2">The sequence shown here is derived from an EMBL/GenBank/DDBJ whole genome shotgun (WGS) entry which is preliminary data.</text>
</comment>
<name>A0A3N0BGL1_9ACTN</name>
<dbReference type="OrthoDB" id="3171389at2"/>